<reference evidence="1 2" key="1">
    <citation type="submission" date="2020-08" db="EMBL/GenBank/DDBJ databases">
        <title>A Genomic Blueprint of the Chicken Gut Microbiome.</title>
        <authorList>
            <person name="Gilroy R."/>
            <person name="Ravi A."/>
            <person name="Getino M."/>
            <person name="Pursley I."/>
            <person name="Horton D.L."/>
            <person name="Alikhan N.-F."/>
            <person name="Baker D."/>
            <person name="Gharbi K."/>
            <person name="Hall N."/>
            <person name="Watson M."/>
            <person name="Adriaenssens E.M."/>
            <person name="Foster-Nyarko E."/>
            <person name="Jarju S."/>
            <person name="Secka A."/>
            <person name="Antonio M."/>
            <person name="Oren A."/>
            <person name="Chaudhuri R."/>
            <person name="La Ragione R.M."/>
            <person name="Hildebrand F."/>
            <person name="Pallen M.J."/>
        </authorList>
    </citation>
    <scope>NUCLEOTIDE SEQUENCE [LARGE SCALE GENOMIC DNA]</scope>
    <source>
        <strain evidence="1 2">Re31</strain>
    </source>
</reference>
<accession>A0ABR8X9P1</accession>
<name>A0ABR8X9P1_9BACL</name>
<proteinExistence type="predicted"/>
<gene>
    <name evidence="1" type="ORF">H9636_05170</name>
</gene>
<evidence type="ECO:0000313" key="2">
    <source>
        <dbReference type="Proteomes" id="UP000640930"/>
    </source>
</evidence>
<evidence type="ECO:0000313" key="1">
    <source>
        <dbReference type="EMBL" id="MBD8026044.1"/>
    </source>
</evidence>
<dbReference type="RefSeq" id="WP_191706557.1">
    <property type="nucleotide sequence ID" value="NZ_JACSQA010000004.1"/>
</dbReference>
<dbReference type="Proteomes" id="UP000640930">
    <property type="component" value="Unassembled WGS sequence"/>
</dbReference>
<keyword evidence="2" id="KW-1185">Reference proteome</keyword>
<organism evidence="1 2">
    <name type="scientific">Ureibacillus galli</name>
    <dbReference type="NCBI Taxonomy" id="2762222"/>
    <lineage>
        <taxon>Bacteria</taxon>
        <taxon>Bacillati</taxon>
        <taxon>Bacillota</taxon>
        <taxon>Bacilli</taxon>
        <taxon>Bacillales</taxon>
        <taxon>Caryophanaceae</taxon>
        <taxon>Ureibacillus</taxon>
    </lineage>
</organism>
<sequence>MIYKKDANFPYPILTNTSSSYKNSNFILDVQLQENVHHYRFDIDYEIDSEFINQLIEKGNAELFLIIQSKDNKFYRLDNKMKYIEVPKTRISLSNRSSIQLHIQAKVDVEFKNNNDLNDFYNEFKEEIIVPENSLLGFSNVVLFEGSSTKPLDLFEKKLNPHLSSDIKIELGSETIIIHYKNEESQFNTLPMNNTLNNPYIYMGLQKALQRFISNQPDEDDSVDIEQMEPPNDLLDLKLYNLMKKKMIQELSMDTIDEVIYAISDRIIEKYVAAVKGLSSNGS</sequence>
<protein>
    <submittedName>
        <fullName evidence="1">Uncharacterized protein</fullName>
    </submittedName>
</protein>
<dbReference type="EMBL" id="JACSQA010000004">
    <property type="protein sequence ID" value="MBD8026044.1"/>
    <property type="molecule type" value="Genomic_DNA"/>
</dbReference>
<comment type="caution">
    <text evidence="1">The sequence shown here is derived from an EMBL/GenBank/DDBJ whole genome shotgun (WGS) entry which is preliminary data.</text>
</comment>